<gene>
    <name evidence="1" type="ORF">AAL_02077</name>
</gene>
<accession>A0A168F5P0</accession>
<evidence type="ECO:0000313" key="2">
    <source>
        <dbReference type="Proteomes" id="UP000078544"/>
    </source>
</evidence>
<evidence type="ECO:0000313" key="1">
    <source>
        <dbReference type="EMBL" id="KZZ99505.1"/>
    </source>
</evidence>
<sequence>MPTSLESSRPIMAPSTTTSIRFSTYSMAPSFTPSTQTNDSVQAEIRDIALNLDRMENKALSSQRVLLSDEKTDNMSKLALGAKLERALGRRMSSQDAVMRPHRKNLTVSVHITEKQQMSEKA</sequence>
<dbReference type="OrthoDB" id="5399555at2759"/>
<proteinExistence type="predicted"/>
<reference evidence="1 2" key="1">
    <citation type="journal article" date="2016" name="Genome Biol. Evol.">
        <title>Divergent and convergent evolution of fungal pathogenicity.</title>
        <authorList>
            <person name="Shang Y."/>
            <person name="Xiao G."/>
            <person name="Zheng P."/>
            <person name="Cen K."/>
            <person name="Zhan S."/>
            <person name="Wang C."/>
        </authorList>
    </citation>
    <scope>NUCLEOTIDE SEQUENCE [LARGE SCALE GENOMIC DNA]</scope>
    <source>
        <strain evidence="1 2">RCEF 2490</strain>
    </source>
</reference>
<dbReference type="EMBL" id="AZGY01000003">
    <property type="protein sequence ID" value="KZZ99505.1"/>
    <property type="molecule type" value="Genomic_DNA"/>
</dbReference>
<protein>
    <submittedName>
        <fullName evidence="1">Uncharacterized protein</fullName>
    </submittedName>
</protein>
<dbReference type="AlphaFoldDB" id="A0A168F5P0"/>
<organism evidence="1 2">
    <name type="scientific">Moelleriella libera RCEF 2490</name>
    <dbReference type="NCBI Taxonomy" id="1081109"/>
    <lineage>
        <taxon>Eukaryota</taxon>
        <taxon>Fungi</taxon>
        <taxon>Dikarya</taxon>
        <taxon>Ascomycota</taxon>
        <taxon>Pezizomycotina</taxon>
        <taxon>Sordariomycetes</taxon>
        <taxon>Hypocreomycetidae</taxon>
        <taxon>Hypocreales</taxon>
        <taxon>Clavicipitaceae</taxon>
        <taxon>Moelleriella</taxon>
    </lineage>
</organism>
<comment type="caution">
    <text evidence="1">The sequence shown here is derived from an EMBL/GenBank/DDBJ whole genome shotgun (WGS) entry which is preliminary data.</text>
</comment>
<dbReference type="Proteomes" id="UP000078544">
    <property type="component" value="Unassembled WGS sequence"/>
</dbReference>
<name>A0A168F5P0_9HYPO</name>
<keyword evidence="2" id="KW-1185">Reference proteome</keyword>